<dbReference type="GO" id="GO:1990575">
    <property type="term" value="P:mitochondrial L-ornithine transmembrane transport"/>
    <property type="evidence" value="ECO:0007669"/>
    <property type="project" value="TreeGrafter"/>
</dbReference>
<evidence type="ECO:0000256" key="6">
    <source>
        <dbReference type="RuleBase" id="RU000488"/>
    </source>
</evidence>
<dbReference type="PROSITE" id="PS50920">
    <property type="entry name" value="SOLCAR"/>
    <property type="match status" value="3"/>
</dbReference>
<gene>
    <name evidence="8" type="ORF">PPRIM_AZ9-3.1.T0970055</name>
</gene>
<evidence type="ECO:0000256" key="1">
    <source>
        <dbReference type="ARBA" id="ARBA00006375"/>
    </source>
</evidence>
<dbReference type="OMA" id="VEMFKIR"/>
<organism evidence="8 9">
    <name type="scientific">Paramecium primaurelia</name>
    <dbReference type="NCBI Taxonomy" id="5886"/>
    <lineage>
        <taxon>Eukaryota</taxon>
        <taxon>Sar</taxon>
        <taxon>Alveolata</taxon>
        <taxon>Ciliophora</taxon>
        <taxon>Intramacronucleata</taxon>
        <taxon>Oligohymenophorea</taxon>
        <taxon>Peniculida</taxon>
        <taxon>Parameciidae</taxon>
        <taxon>Paramecium</taxon>
    </lineage>
</organism>
<feature type="transmembrane region" description="Helical" evidence="7">
    <location>
        <begin position="267"/>
        <end position="284"/>
    </location>
</feature>
<keyword evidence="3" id="KW-0677">Repeat</keyword>
<reference evidence="8" key="1">
    <citation type="submission" date="2021-01" db="EMBL/GenBank/DDBJ databases">
        <authorList>
            <consortium name="Genoscope - CEA"/>
            <person name="William W."/>
        </authorList>
    </citation>
    <scope>NUCLEOTIDE SEQUENCE</scope>
</reference>
<dbReference type="InterPro" id="IPR050567">
    <property type="entry name" value="Mitochondrial_Carrier"/>
</dbReference>
<feature type="repeat" description="Solcar" evidence="5">
    <location>
        <begin position="3"/>
        <end position="86"/>
    </location>
</feature>
<evidence type="ECO:0000256" key="5">
    <source>
        <dbReference type="PROSITE-ProRule" id="PRU00282"/>
    </source>
</evidence>
<feature type="transmembrane region" description="Helical" evidence="7">
    <location>
        <begin position="191"/>
        <end position="212"/>
    </location>
</feature>
<evidence type="ECO:0000313" key="8">
    <source>
        <dbReference type="EMBL" id="CAD8094833.1"/>
    </source>
</evidence>
<proteinExistence type="inferred from homology"/>
<name>A0A8S1NYJ2_PARPR</name>
<feature type="repeat" description="Solcar" evidence="5">
    <location>
        <begin position="96"/>
        <end position="184"/>
    </location>
</feature>
<sequence>MSLQSFQDTFCGAVAGFSFRFFGHPFDTVKVRMQMDNQKRSFITSAIKILRKEGIFAYYKGMLSPLLADIPSNAVLFGIYEYVFRQICSNSQEKKPYFLEWFIAGGVAGIGYAIVVCPAEMTKCVLQMQKEYLHKQFKSPFQCFAYAIKNYGIGSVFKGLVATILRDIPQNATFFATYEYSKYVFSKNGDLPFYGALISGALGGFTCCLASYPMDVVKTQLQVEIKETTQNRKFKPRFYDGGVIECVKYIWQTQGYKGFWSGVESCIIYYMVGCAAQFTGYYYAQSLLTNYSNKH</sequence>
<keyword evidence="5 7" id="KW-0472">Membrane</keyword>
<protein>
    <recommendedName>
        <fullName evidence="10">Mitochondrial carrier protein</fullName>
    </recommendedName>
</protein>
<comment type="caution">
    <text evidence="8">The sequence shown here is derived from an EMBL/GenBank/DDBJ whole genome shotgun (WGS) entry which is preliminary data.</text>
</comment>
<dbReference type="InterPro" id="IPR018108">
    <property type="entry name" value="MCP_transmembrane"/>
</dbReference>
<dbReference type="EMBL" id="CAJJDM010000100">
    <property type="protein sequence ID" value="CAD8094833.1"/>
    <property type="molecule type" value="Genomic_DNA"/>
</dbReference>
<dbReference type="Proteomes" id="UP000688137">
    <property type="component" value="Unassembled WGS sequence"/>
</dbReference>
<dbReference type="AlphaFoldDB" id="A0A8S1NYJ2"/>
<dbReference type="GO" id="GO:0016020">
    <property type="term" value="C:membrane"/>
    <property type="evidence" value="ECO:0007669"/>
    <property type="project" value="UniProtKB-UniRule"/>
</dbReference>
<accession>A0A8S1NYJ2</accession>
<dbReference type="Pfam" id="PF00153">
    <property type="entry name" value="Mito_carr"/>
    <property type="match status" value="3"/>
</dbReference>
<evidence type="ECO:0008006" key="10">
    <source>
        <dbReference type="Google" id="ProtNLM"/>
    </source>
</evidence>
<keyword evidence="9" id="KW-1185">Reference proteome</keyword>
<feature type="transmembrane region" description="Helical" evidence="7">
    <location>
        <begin position="98"/>
        <end position="119"/>
    </location>
</feature>
<feature type="repeat" description="Solcar" evidence="5">
    <location>
        <begin position="191"/>
        <end position="287"/>
    </location>
</feature>
<keyword evidence="5 6" id="KW-0812">Transmembrane</keyword>
<dbReference type="FunFam" id="1.50.40.10:FF:000278">
    <property type="entry name" value="Uncharacterized protein"/>
    <property type="match status" value="1"/>
</dbReference>
<dbReference type="PANTHER" id="PTHR45624:SF12">
    <property type="entry name" value="MITOCHONDRIAL ORNITHINE TRANSPORTER 1"/>
    <property type="match status" value="1"/>
</dbReference>
<evidence type="ECO:0000256" key="7">
    <source>
        <dbReference type="SAM" id="Phobius"/>
    </source>
</evidence>
<evidence type="ECO:0000256" key="4">
    <source>
        <dbReference type="ARBA" id="ARBA00022989"/>
    </source>
</evidence>
<evidence type="ECO:0000256" key="3">
    <source>
        <dbReference type="ARBA" id="ARBA00022737"/>
    </source>
</evidence>
<keyword evidence="2 6" id="KW-0813">Transport</keyword>
<evidence type="ECO:0000256" key="2">
    <source>
        <dbReference type="ARBA" id="ARBA00022448"/>
    </source>
</evidence>
<evidence type="ECO:0000313" key="9">
    <source>
        <dbReference type="Proteomes" id="UP000688137"/>
    </source>
</evidence>
<keyword evidence="4 7" id="KW-1133">Transmembrane helix</keyword>
<comment type="similarity">
    <text evidence="1 6">Belongs to the mitochondrial carrier (TC 2.A.29) family.</text>
</comment>
<dbReference type="PANTHER" id="PTHR45624">
    <property type="entry name" value="MITOCHONDRIAL BASIC AMINO ACIDS TRANSPORTER-RELATED"/>
    <property type="match status" value="1"/>
</dbReference>
<dbReference type="GO" id="GO:0000064">
    <property type="term" value="F:L-ornithine transmembrane transporter activity"/>
    <property type="evidence" value="ECO:0007669"/>
    <property type="project" value="TreeGrafter"/>
</dbReference>